<dbReference type="AlphaFoldDB" id="A0ABD6CG32"/>
<evidence type="ECO:0000313" key="2">
    <source>
        <dbReference type="EMBL" id="MFD1589185.1"/>
    </source>
</evidence>
<accession>A0ABD6CG32</accession>
<feature type="domain" description="Phosphotyrosine protein phosphatase I" evidence="1">
    <location>
        <begin position="59"/>
        <end position="88"/>
    </location>
</feature>
<dbReference type="InterPro" id="IPR036196">
    <property type="entry name" value="Ptyr_pPase_sf"/>
</dbReference>
<proteinExistence type="predicted"/>
<evidence type="ECO:0000259" key="1">
    <source>
        <dbReference type="Pfam" id="PF01451"/>
    </source>
</evidence>
<organism evidence="2 3">
    <name type="scientific">Halorientalis brevis</name>
    <dbReference type="NCBI Taxonomy" id="1126241"/>
    <lineage>
        <taxon>Archaea</taxon>
        <taxon>Methanobacteriati</taxon>
        <taxon>Methanobacteriota</taxon>
        <taxon>Stenosarchaea group</taxon>
        <taxon>Halobacteria</taxon>
        <taxon>Halobacteriales</taxon>
        <taxon>Haloarculaceae</taxon>
        <taxon>Halorientalis</taxon>
    </lineage>
</organism>
<dbReference type="SUPFAM" id="SSF52788">
    <property type="entry name" value="Phosphotyrosine protein phosphatases I"/>
    <property type="match status" value="1"/>
</dbReference>
<keyword evidence="3" id="KW-1185">Reference proteome</keyword>
<name>A0ABD6CG32_9EURY</name>
<reference evidence="2 3" key="1">
    <citation type="journal article" date="2019" name="Int. J. Syst. Evol. Microbiol.">
        <title>The Global Catalogue of Microorganisms (GCM) 10K type strain sequencing project: providing services to taxonomists for standard genome sequencing and annotation.</title>
        <authorList>
            <consortium name="The Broad Institute Genomics Platform"/>
            <consortium name="The Broad Institute Genome Sequencing Center for Infectious Disease"/>
            <person name="Wu L."/>
            <person name="Ma J."/>
        </authorList>
    </citation>
    <scope>NUCLEOTIDE SEQUENCE [LARGE SCALE GENOMIC DNA]</scope>
    <source>
        <strain evidence="2 3">CGMCC 1.12125</strain>
    </source>
</reference>
<evidence type="ECO:0000313" key="3">
    <source>
        <dbReference type="Proteomes" id="UP001597119"/>
    </source>
</evidence>
<comment type="caution">
    <text evidence="2">The sequence shown here is derived from an EMBL/GenBank/DDBJ whole genome shotgun (WGS) entry which is preliminary data.</text>
</comment>
<dbReference type="EMBL" id="JBHUDJ010000014">
    <property type="protein sequence ID" value="MFD1589185.1"/>
    <property type="molecule type" value="Genomic_DNA"/>
</dbReference>
<dbReference type="Gene3D" id="3.40.50.2300">
    <property type="match status" value="1"/>
</dbReference>
<gene>
    <name evidence="2" type="ORF">ACFR9U_19575</name>
</gene>
<dbReference type="Pfam" id="PF01451">
    <property type="entry name" value="LMWPc"/>
    <property type="match status" value="1"/>
</dbReference>
<dbReference type="RefSeq" id="WP_379814981.1">
    <property type="nucleotide sequence ID" value="NZ_JBHUDJ010000014.1"/>
</dbReference>
<sequence>MNTNVERLTESLPDVHRYAGLGRKRMSVALHRVALGMGRTPTVQDPEHALAQLSGSSQVLVLCHGNICRSPLAERLFRTRLRDRGIGRLGAAVRLSRSGRSRTVPLQSRRARL</sequence>
<protein>
    <recommendedName>
        <fullName evidence="1">Phosphotyrosine protein phosphatase I domain-containing protein</fullName>
    </recommendedName>
</protein>
<dbReference type="InterPro" id="IPR023485">
    <property type="entry name" value="Ptyr_pPase"/>
</dbReference>
<dbReference type="Proteomes" id="UP001597119">
    <property type="component" value="Unassembled WGS sequence"/>
</dbReference>